<protein>
    <submittedName>
        <fullName evidence="7">Transporter substrate-binding domain-containing protein</fullName>
    </submittedName>
</protein>
<comment type="caution">
    <text evidence="7">The sequence shown here is derived from an EMBL/GenBank/DDBJ whole genome shotgun (WGS) entry which is preliminary data.</text>
</comment>
<dbReference type="Proteomes" id="UP000432464">
    <property type="component" value="Unassembled WGS sequence"/>
</dbReference>
<dbReference type="AlphaFoldDB" id="A0A6I3L0L6"/>
<reference evidence="7 8" key="1">
    <citation type="submission" date="2019-11" db="EMBL/GenBank/DDBJ databases">
        <title>Nocardia sp. nov. CT2-14 isolated from soil.</title>
        <authorList>
            <person name="Kanchanasin P."/>
            <person name="Tanasupawat S."/>
            <person name="Yuki M."/>
            <person name="Kudo T."/>
        </authorList>
    </citation>
    <scope>NUCLEOTIDE SEQUENCE [LARGE SCALE GENOMIC DNA]</scope>
    <source>
        <strain evidence="7 8">CT2-14</strain>
    </source>
</reference>
<name>A0A6I3L0L6_9NOCA</name>
<evidence type="ECO:0000256" key="4">
    <source>
        <dbReference type="SAM" id="MobiDB-lite"/>
    </source>
</evidence>
<dbReference type="InterPro" id="IPR001638">
    <property type="entry name" value="Solute-binding_3/MltF_N"/>
</dbReference>
<evidence type="ECO:0000256" key="5">
    <source>
        <dbReference type="SAM" id="SignalP"/>
    </source>
</evidence>
<feature type="domain" description="Solute-binding protein family 3/N-terminal" evidence="6">
    <location>
        <begin position="83"/>
        <end position="305"/>
    </location>
</feature>
<organism evidence="7 8">
    <name type="scientific">Nocardia aurantiaca</name>
    <dbReference type="NCBI Taxonomy" id="2675850"/>
    <lineage>
        <taxon>Bacteria</taxon>
        <taxon>Bacillati</taxon>
        <taxon>Actinomycetota</taxon>
        <taxon>Actinomycetes</taxon>
        <taxon>Mycobacteriales</taxon>
        <taxon>Nocardiaceae</taxon>
        <taxon>Nocardia</taxon>
    </lineage>
</organism>
<keyword evidence="3 5" id="KW-0732">Signal</keyword>
<evidence type="ECO:0000256" key="1">
    <source>
        <dbReference type="ARBA" id="ARBA00010333"/>
    </source>
</evidence>
<dbReference type="EMBL" id="WMBB01000011">
    <property type="protein sequence ID" value="MTE15822.1"/>
    <property type="molecule type" value="Genomic_DNA"/>
</dbReference>
<sequence length="318" mass="33824">MRMLLMAAVALLAAACGSTPGAVPFQLPPGSQLPPGAAVITSGPSERGDQSCDPTASLRPGIQPQPGAMPAGSTMAAIVASGKLRVGVDQNQTLFGYRNPATGQIEGFDIDIAREVARDLFGDPERVELHPTESANRAPALVANEVDMVVQTFSATCARRKDVQFSTPYLLADQRLLVTKTSGIRSTADLAGKKVCGVYRSTTLDAIFALPQHPTVIGMVNWLDCLTALQQGQVDAVSTDAPILDGLKMQDPNLELVGETMDSDAFAIGIQKQATDFVRFVNSVLQRLRTDGTWQRLYDKWLSGVGPSPGPPATRYSD</sequence>
<proteinExistence type="inferred from homology"/>
<dbReference type="SUPFAM" id="SSF53850">
    <property type="entry name" value="Periplasmic binding protein-like II"/>
    <property type="match status" value="1"/>
</dbReference>
<dbReference type="PANTHER" id="PTHR30085:SF6">
    <property type="entry name" value="ABC TRANSPORTER GLUTAMINE-BINDING PROTEIN GLNH"/>
    <property type="match status" value="1"/>
</dbReference>
<comment type="similarity">
    <text evidence="1">Belongs to the bacterial solute-binding protein 3 family.</text>
</comment>
<dbReference type="GO" id="GO:0006865">
    <property type="term" value="P:amino acid transport"/>
    <property type="evidence" value="ECO:0007669"/>
    <property type="project" value="TreeGrafter"/>
</dbReference>
<gene>
    <name evidence="7" type="ORF">GLP40_24005</name>
</gene>
<feature type="signal peptide" evidence="5">
    <location>
        <begin position="1"/>
        <end position="22"/>
    </location>
</feature>
<dbReference type="SMART" id="SM00062">
    <property type="entry name" value="PBPb"/>
    <property type="match status" value="1"/>
</dbReference>
<feature type="region of interest" description="Disordered" evidence="4">
    <location>
        <begin position="34"/>
        <end position="70"/>
    </location>
</feature>
<accession>A0A6I3L0L6</accession>
<evidence type="ECO:0000256" key="3">
    <source>
        <dbReference type="ARBA" id="ARBA00022729"/>
    </source>
</evidence>
<dbReference type="RefSeq" id="WP_154790318.1">
    <property type="nucleotide sequence ID" value="NZ_WMBB01000011.1"/>
</dbReference>
<evidence type="ECO:0000313" key="7">
    <source>
        <dbReference type="EMBL" id="MTE15822.1"/>
    </source>
</evidence>
<dbReference type="CDD" id="cd13690">
    <property type="entry name" value="PBP2_GluB"/>
    <property type="match status" value="1"/>
</dbReference>
<evidence type="ECO:0000313" key="8">
    <source>
        <dbReference type="Proteomes" id="UP000432464"/>
    </source>
</evidence>
<dbReference type="GO" id="GO:0030288">
    <property type="term" value="C:outer membrane-bounded periplasmic space"/>
    <property type="evidence" value="ECO:0007669"/>
    <property type="project" value="TreeGrafter"/>
</dbReference>
<keyword evidence="8" id="KW-1185">Reference proteome</keyword>
<evidence type="ECO:0000256" key="2">
    <source>
        <dbReference type="ARBA" id="ARBA00022448"/>
    </source>
</evidence>
<dbReference type="GO" id="GO:0005576">
    <property type="term" value="C:extracellular region"/>
    <property type="evidence" value="ECO:0007669"/>
    <property type="project" value="TreeGrafter"/>
</dbReference>
<dbReference type="InterPro" id="IPR051455">
    <property type="entry name" value="Bact_solute-bind_prot3"/>
</dbReference>
<dbReference type="Pfam" id="PF00497">
    <property type="entry name" value="SBP_bac_3"/>
    <property type="match status" value="1"/>
</dbReference>
<feature type="chain" id="PRO_5026324555" evidence="5">
    <location>
        <begin position="23"/>
        <end position="318"/>
    </location>
</feature>
<dbReference type="PROSITE" id="PS51257">
    <property type="entry name" value="PROKAR_LIPOPROTEIN"/>
    <property type="match status" value="1"/>
</dbReference>
<keyword evidence="2" id="KW-0813">Transport</keyword>
<dbReference type="Gene3D" id="3.40.190.10">
    <property type="entry name" value="Periplasmic binding protein-like II"/>
    <property type="match status" value="2"/>
</dbReference>
<evidence type="ECO:0000259" key="6">
    <source>
        <dbReference type="SMART" id="SM00062"/>
    </source>
</evidence>
<dbReference type="PANTHER" id="PTHR30085">
    <property type="entry name" value="AMINO ACID ABC TRANSPORTER PERMEASE"/>
    <property type="match status" value="1"/>
</dbReference>